<reference evidence="3" key="1">
    <citation type="submission" date="2025-08" db="UniProtKB">
        <authorList>
            <consortium name="RefSeq"/>
        </authorList>
    </citation>
    <scope>IDENTIFICATION</scope>
    <source>
        <tissue evidence="3">Leaf</tissue>
    </source>
</reference>
<sequence>MSDGVSRKPRSPPPPPESSSSPLRVEMVPRLVSDRLLQKFFDASEFDFDYEQSGLWSPPVRRTVFLSSPGDIFTEREISEMSTKLGSLTDVKHRRRRQRKLWFKCLMHSTSP</sequence>
<dbReference type="KEGG" id="rarg:115753780"/>
<feature type="region of interest" description="Disordered" evidence="1">
    <location>
        <begin position="1"/>
        <end position="25"/>
    </location>
</feature>
<dbReference type="RefSeq" id="XP_030548449.1">
    <property type="nucleotide sequence ID" value="XM_030692589.2"/>
</dbReference>
<name>A0A8B8QMP4_9MYRT</name>
<keyword evidence="2" id="KW-1185">Reference proteome</keyword>
<proteinExistence type="predicted"/>
<organism evidence="2 3">
    <name type="scientific">Rhodamnia argentea</name>
    <dbReference type="NCBI Taxonomy" id="178133"/>
    <lineage>
        <taxon>Eukaryota</taxon>
        <taxon>Viridiplantae</taxon>
        <taxon>Streptophyta</taxon>
        <taxon>Embryophyta</taxon>
        <taxon>Tracheophyta</taxon>
        <taxon>Spermatophyta</taxon>
        <taxon>Magnoliopsida</taxon>
        <taxon>eudicotyledons</taxon>
        <taxon>Gunneridae</taxon>
        <taxon>Pentapetalae</taxon>
        <taxon>rosids</taxon>
        <taxon>malvids</taxon>
        <taxon>Myrtales</taxon>
        <taxon>Myrtaceae</taxon>
        <taxon>Myrtoideae</taxon>
        <taxon>Myrteae</taxon>
        <taxon>Australasian group</taxon>
        <taxon>Rhodamnia</taxon>
    </lineage>
</organism>
<dbReference type="PANTHER" id="PTHR34287:SF2">
    <property type="match status" value="1"/>
</dbReference>
<dbReference type="PANTHER" id="PTHR34287">
    <property type="entry name" value="OS06G0551500 PROTEIN-RELATED"/>
    <property type="match status" value="1"/>
</dbReference>
<dbReference type="OrthoDB" id="686565at2759"/>
<evidence type="ECO:0000313" key="2">
    <source>
        <dbReference type="Proteomes" id="UP000827889"/>
    </source>
</evidence>
<evidence type="ECO:0000313" key="3">
    <source>
        <dbReference type="RefSeq" id="XP_030548449.1"/>
    </source>
</evidence>
<accession>A0A8B8QMP4</accession>
<evidence type="ECO:0000256" key="1">
    <source>
        <dbReference type="SAM" id="MobiDB-lite"/>
    </source>
</evidence>
<dbReference type="AlphaFoldDB" id="A0A8B8QMP4"/>
<dbReference type="GeneID" id="115753780"/>
<gene>
    <name evidence="3" type="primary">LOC115753780</name>
</gene>
<protein>
    <submittedName>
        <fullName evidence="3">Uncharacterized protein LOC115753780 isoform X1</fullName>
    </submittedName>
</protein>
<dbReference type="Proteomes" id="UP000827889">
    <property type="component" value="Chromosome 3"/>
</dbReference>